<gene>
    <name evidence="2" type="ORF">ACH5RR_000932</name>
</gene>
<dbReference type="AlphaFoldDB" id="A0ABD3B2C4"/>
<evidence type="ECO:0000313" key="2">
    <source>
        <dbReference type="EMBL" id="KAL3537566.1"/>
    </source>
</evidence>
<protein>
    <submittedName>
        <fullName evidence="2">Uncharacterized protein</fullName>
    </submittedName>
</protein>
<name>A0ABD3B2C4_9GENT</name>
<accession>A0ABD3B2C4</accession>
<comment type="caution">
    <text evidence="2">The sequence shown here is derived from an EMBL/GenBank/DDBJ whole genome shotgun (WGS) entry which is preliminary data.</text>
</comment>
<reference evidence="2 3" key="1">
    <citation type="submission" date="2024-11" db="EMBL/GenBank/DDBJ databases">
        <title>A near-complete genome assembly of Cinchona calisaya.</title>
        <authorList>
            <person name="Lian D.C."/>
            <person name="Zhao X.W."/>
            <person name="Wei L."/>
        </authorList>
    </citation>
    <scope>NUCLEOTIDE SEQUENCE [LARGE SCALE GENOMIC DNA]</scope>
    <source>
        <tissue evidence="2">Nenye</tissue>
    </source>
</reference>
<dbReference type="Proteomes" id="UP001630127">
    <property type="component" value="Unassembled WGS sequence"/>
</dbReference>
<dbReference type="EMBL" id="JBJUIK010000001">
    <property type="protein sequence ID" value="KAL3537566.1"/>
    <property type="molecule type" value="Genomic_DNA"/>
</dbReference>
<keyword evidence="3" id="KW-1185">Reference proteome</keyword>
<proteinExistence type="predicted"/>
<evidence type="ECO:0000256" key="1">
    <source>
        <dbReference type="SAM" id="MobiDB-lite"/>
    </source>
</evidence>
<sequence>MEERKQTSEMSHPWRTKAGNPKPDKMVCHFAVIRLGIDYLSSSLANQSETGRQSLIISYMMVGLRLANVEQPVDLVDDTLEELDVLVTEGPSKFDVFSNVIHSSSHVDLTKNFEDGGNNAANSQARI</sequence>
<evidence type="ECO:0000313" key="3">
    <source>
        <dbReference type="Proteomes" id="UP001630127"/>
    </source>
</evidence>
<feature type="region of interest" description="Disordered" evidence="1">
    <location>
        <begin position="1"/>
        <end position="21"/>
    </location>
</feature>
<organism evidence="2 3">
    <name type="scientific">Cinchona calisaya</name>
    <dbReference type="NCBI Taxonomy" id="153742"/>
    <lineage>
        <taxon>Eukaryota</taxon>
        <taxon>Viridiplantae</taxon>
        <taxon>Streptophyta</taxon>
        <taxon>Embryophyta</taxon>
        <taxon>Tracheophyta</taxon>
        <taxon>Spermatophyta</taxon>
        <taxon>Magnoliopsida</taxon>
        <taxon>eudicotyledons</taxon>
        <taxon>Gunneridae</taxon>
        <taxon>Pentapetalae</taxon>
        <taxon>asterids</taxon>
        <taxon>lamiids</taxon>
        <taxon>Gentianales</taxon>
        <taxon>Rubiaceae</taxon>
        <taxon>Cinchonoideae</taxon>
        <taxon>Cinchoneae</taxon>
        <taxon>Cinchona</taxon>
    </lineage>
</organism>